<protein>
    <recommendedName>
        <fullName evidence="12">ABC transporter permease</fullName>
    </recommendedName>
</protein>
<dbReference type="InterPro" id="IPR050250">
    <property type="entry name" value="Macrolide_Exporter_MacB"/>
</dbReference>
<comment type="similarity">
    <text evidence="6">Belongs to the ABC-4 integral membrane protein family.</text>
</comment>
<dbReference type="Pfam" id="PF02687">
    <property type="entry name" value="FtsX"/>
    <property type="match status" value="1"/>
</dbReference>
<feature type="transmembrane region" description="Helical" evidence="7">
    <location>
        <begin position="279"/>
        <end position="305"/>
    </location>
</feature>
<dbReference type="PANTHER" id="PTHR30572">
    <property type="entry name" value="MEMBRANE COMPONENT OF TRANSPORTER-RELATED"/>
    <property type="match status" value="1"/>
</dbReference>
<name>A0A2M7RJM7_9BACT</name>
<comment type="caution">
    <text evidence="10">The sequence shown here is derived from an EMBL/GenBank/DDBJ whole genome shotgun (WGS) entry which is preliminary data.</text>
</comment>
<sequence length="414" mass="45146">MKFGYILFISQSNLIKRKLRSVLTIGGMAVGISLIVFLLSLGFGLQLLIKNQITNVEALTVLDVSKGESTLLKLDDEVVNKFQNMENVNDVSPSLSLSGQVGIGDAITDVAIYGINPEFMSMEGIKVNYGQEFSDAAAKEIIVTKTTLDLIGFADPQEAVGKELKLKLLVPQKIEGTQEEELISKELTVKTQGVVADDDELSIVYAPLDYLVSIGFEPTYSEAKVKVEKEKEYSMARVKVEDESKLKEVRAQIEGMGYQVDSIADTVGQIDKIFLVFEIIMGLFGAIAMFVAAMGSLNTLTVSLLERTREIGIMKALGATTKDIYRLFITEAVLIGMTGGTIGLIVGFLLGEGTNYGINYFAKRAGGEVVDIFYTPLLLAGAVLFVSFMVSLVTGYYPARRAAKINPLDALRYE</sequence>
<evidence type="ECO:0000313" key="10">
    <source>
        <dbReference type="EMBL" id="PIY96973.1"/>
    </source>
</evidence>
<gene>
    <name evidence="10" type="ORF">COY66_02270</name>
</gene>
<dbReference type="PANTHER" id="PTHR30572:SF4">
    <property type="entry name" value="ABC TRANSPORTER PERMEASE YTRF"/>
    <property type="match status" value="1"/>
</dbReference>
<evidence type="ECO:0000256" key="1">
    <source>
        <dbReference type="ARBA" id="ARBA00004651"/>
    </source>
</evidence>
<organism evidence="10 11">
    <name type="scientific">Candidatus Kerfeldbacteria bacterium CG_4_10_14_0_8_um_filter_42_10</name>
    <dbReference type="NCBI Taxonomy" id="2014248"/>
    <lineage>
        <taxon>Bacteria</taxon>
        <taxon>Candidatus Kerfeldiibacteriota</taxon>
    </lineage>
</organism>
<accession>A0A2M7RJM7</accession>
<evidence type="ECO:0008006" key="12">
    <source>
        <dbReference type="Google" id="ProtNLM"/>
    </source>
</evidence>
<feature type="domain" description="ABC3 transporter permease C-terminal" evidence="8">
    <location>
        <begin position="283"/>
        <end position="407"/>
    </location>
</feature>
<evidence type="ECO:0000313" key="11">
    <source>
        <dbReference type="Proteomes" id="UP000230779"/>
    </source>
</evidence>
<evidence type="ECO:0000259" key="9">
    <source>
        <dbReference type="Pfam" id="PF12704"/>
    </source>
</evidence>
<evidence type="ECO:0000256" key="5">
    <source>
        <dbReference type="ARBA" id="ARBA00023136"/>
    </source>
</evidence>
<dbReference type="GO" id="GO:0005886">
    <property type="term" value="C:plasma membrane"/>
    <property type="evidence" value="ECO:0007669"/>
    <property type="project" value="UniProtKB-SubCell"/>
</dbReference>
<dbReference type="AlphaFoldDB" id="A0A2M7RJM7"/>
<evidence type="ECO:0000256" key="2">
    <source>
        <dbReference type="ARBA" id="ARBA00022475"/>
    </source>
</evidence>
<dbReference type="InterPro" id="IPR003838">
    <property type="entry name" value="ABC3_permease_C"/>
</dbReference>
<dbReference type="Pfam" id="PF12704">
    <property type="entry name" value="MacB_PCD"/>
    <property type="match status" value="1"/>
</dbReference>
<keyword evidence="3 7" id="KW-0812">Transmembrane</keyword>
<keyword evidence="2" id="KW-1003">Cell membrane</keyword>
<feature type="domain" description="MacB-like periplasmic core" evidence="9">
    <location>
        <begin position="21"/>
        <end position="254"/>
    </location>
</feature>
<reference evidence="10 11" key="1">
    <citation type="submission" date="2017-09" db="EMBL/GenBank/DDBJ databases">
        <title>Depth-based differentiation of microbial function through sediment-hosted aquifers and enrichment of novel symbionts in the deep terrestrial subsurface.</title>
        <authorList>
            <person name="Probst A.J."/>
            <person name="Ladd B."/>
            <person name="Jarett J.K."/>
            <person name="Geller-Mcgrath D.E."/>
            <person name="Sieber C.M."/>
            <person name="Emerson J.B."/>
            <person name="Anantharaman K."/>
            <person name="Thomas B.C."/>
            <person name="Malmstrom R."/>
            <person name="Stieglmeier M."/>
            <person name="Klingl A."/>
            <person name="Woyke T."/>
            <person name="Ryan C.M."/>
            <person name="Banfield J.F."/>
        </authorList>
    </citation>
    <scope>NUCLEOTIDE SEQUENCE [LARGE SCALE GENOMIC DNA]</scope>
    <source>
        <strain evidence="10">CG_4_10_14_0_8_um_filter_42_10</strain>
    </source>
</reference>
<evidence type="ECO:0000256" key="3">
    <source>
        <dbReference type="ARBA" id="ARBA00022692"/>
    </source>
</evidence>
<evidence type="ECO:0000256" key="4">
    <source>
        <dbReference type="ARBA" id="ARBA00022989"/>
    </source>
</evidence>
<dbReference type="InterPro" id="IPR025857">
    <property type="entry name" value="MacB_PCD"/>
</dbReference>
<comment type="subcellular location">
    <subcellularLocation>
        <location evidence="1">Cell membrane</location>
        <topology evidence="1">Multi-pass membrane protein</topology>
    </subcellularLocation>
</comment>
<keyword evidence="5 7" id="KW-0472">Membrane</keyword>
<feature type="transmembrane region" description="Helical" evidence="7">
    <location>
        <begin position="21"/>
        <end position="45"/>
    </location>
</feature>
<keyword evidence="4 7" id="KW-1133">Transmembrane helix</keyword>
<dbReference type="EMBL" id="PFMD01000024">
    <property type="protein sequence ID" value="PIY96973.1"/>
    <property type="molecule type" value="Genomic_DNA"/>
</dbReference>
<feature type="transmembrane region" description="Helical" evidence="7">
    <location>
        <begin position="373"/>
        <end position="397"/>
    </location>
</feature>
<evidence type="ECO:0000256" key="7">
    <source>
        <dbReference type="SAM" id="Phobius"/>
    </source>
</evidence>
<dbReference type="Proteomes" id="UP000230779">
    <property type="component" value="Unassembled WGS sequence"/>
</dbReference>
<evidence type="ECO:0000256" key="6">
    <source>
        <dbReference type="ARBA" id="ARBA00038076"/>
    </source>
</evidence>
<evidence type="ECO:0000259" key="8">
    <source>
        <dbReference type="Pfam" id="PF02687"/>
    </source>
</evidence>
<feature type="transmembrane region" description="Helical" evidence="7">
    <location>
        <begin position="325"/>
        <end position="350"/>
    </location>
</feature>
<proteinExistence type="inferred from homology"/>
<dbReference type="GO" id="GO:0022857">
    <property type="term" value="F:transmembrane transporter activity"/>
    <property type="evidence" value="ECO:0007669"/>
    <property type="project" value="TreeGrafter"/>
</dbReference>